<dbReference type="InterPro" id="IPR038441">
    <property type="entry name" value="THAP_Znf_sf"/>
</dbReference>
<feature type="domain" description="THAP-type" evidence="6">
    <location>
        <begin position="1"/>
        <end position="64"/>
    </location>
</feature>
<keyword evidence="3" id="KW-0862">Zinc</keyword>
<dbReference type="AlphaFoldDB" id="A0A0L0CI06"/>
<evidence type="ECO:0000313" key="7">
    <source>
        <dbReference type="EMBL" id="KNC32043.1"/>
    </source>
</evidence>
<keyword evidence="2 5" id="KW-0863">Zinc-finger</keyword>
<keyword evidence="8" id="KW-1185">Reference proteome</keyword>
<evidence type="ECO:0000256" key="4">
    <source>
        <dbReference type="ARBA" id="ARBA00023125"/>
    </source>
</evidence>
<evidence type="ECO:0000256" key="3">
    <source>
        <dbReference type="ARBA" id="ARBA00022833"/>
    </source>
</evidence>
<keyword evidence="4 5" id="KW-0238">DNA-binding</keyword>
<name>A0A0L0CI06_LUCCU</name>
<evidence type="ECO:0000256" key="5">
    <source>
        <dbReference type="PROSITE-ProRule" id="PRU00309"/>
    </source>
</evidence>
<evidence type="ECO:0000256" key="1">
    <source>
        <dbReference type="ARBA" id="ARBA00022723"/>
    </source>
</evidence>
<comment type="caution">
    <text evidence="7">The sequence shown here is derived from an EMBL/GenBank/DDBJ whole genome shotgun (WGS) entry which is preliminary data.</text>
</comment>
<dbReference type="Pfam" id="PF05485">
    <property type="entry name" value="THAP"/>
    <property type="match status" value="1"/>
</dbReference>
<proteinExistence type="predicted"/>
<dbReference type="GO" id="GO:0008270">
    <property type="term" value="F:zinc ion binding"/>
    <property type="evidence" value="ECO:0007669"/>
    <property type="project" value="UniProtKB-KW"/>
</dbReference>
<protein>
    <recommendedName>
        <fullName evidence="6">THAP-type domain-containing protein</fullName>
    </recommendedName>
</protein>
<reference evidence="7 8" key="1">
    <citation type="journal article" date="2015" name="Nat. Commun.">
        <title>Lucilia cuprina genome unlocks parasitic fly biology to underpin future interventions.</title>
        <authorList>
            <person name="Anstead C.A."/>
            <person name="Korhonen P.K."/>
            <person name="Young N.D."/>
            <person name="Hall R.S."/>
            <person name="Jex A.R."/>
            <person name="Murali S.C."/>
            <person name="Hughes D.S."/>
            <person name="Lee S.F."/>
            <person name="Perry T."/>
            <person name="Stroehlein A.J."/>
            <person name="Ansell B.R."/>
            <person name="Breugelmans B."/>
            <person name="Hofmann A."/>
            <person name="Qu J."/>
            <person name="Dugan S."/>
            <person name="Lee S.L."/>
            <person name="Chao H."/>
            <person name="Dinh H."/>
            <person name="Han Y."/>
            <person name="Doddapaneni H.V."/>
            <person name="Worley K.C."/>
            <person name="Muzny D.M."/>
            <person name="Ioannidis P."/>
            <person name="Waterhouse R.M."/>
            <person name="Zdobnov E.M."/>
            <person name="James P.J."/>
            <person name="Bagnall N.H."/>
            <person name="Kotze A.C."/>
            <person name="Gibbs R.A."/>
            <person name="Richards S."/>
            <person name="Batterham P."/>
            <person name="Gasser R.B."/>
        </authorList>
    </citation>
    <scope>NUCLEOTIDE SEQUENCE [LARGE SCALE GENOMIC DNA]</scope>
    <source>
        <strain evidence="7 8">LS</strain>
        <tissue evidence="7">Full body</tissue>
    </source>
</reference>
<dbReference type="Proteomes" id="UP000037069">
    <property type="component" value="Unassembled WGS sequence"/>
</dbReference>
<evidence type="ECO:0000256" key="2">
    <source>
        <dbReference type="ARBA" id="ARBA00022771"/>
    </source>
</evidence>
<dbReference type="InterPro" id="IPR006612">
    <property type="entry name" value="THAP_Znf"/>
</dbReference>
<dbReference type="SUPFAM" id="SSF57716">
    <property type="entry name" value="Glucocorticoid receptor-like (DNA-binding domain)"/>
    <property type="match status" value="1"/>
</dbReference>
<organism evidence="7 8">
    <name type="scientific">Lucilia cuprina</name>
    <name type="common">Green bottle fly</name>
    <name type="synonym">Australian sheep blowfly</name>
    <dbReference type="NCBI Taxonomy" id="7375"/>
    <lineage>
        <taxon>Eukaryota</taxon>
        <taxon>Metazoa</taxon>
        <taxon>Ecdysozoa</taxon>
        <taxon>Arthropoda</taxon>
        <taxon>Hexapoda</taxon>
        <taxon>Insecta</taxon>
        <taxon>Pterygota</taxon>
        <taxon>Neoptera</taxon>
        <taxon>Endopterygota</taxon>
        <taxon>Diptera</taxon>
        <taxon>Brachycera</taxon>
        <taxon>Muscomorpha</taxon>
        <taxon>Oestroidea</taxon>
        <taxon>Calliphoridae</taxon>
        <taxon>Luciliinae</taxon>
        <taxon>Lucilia</taxon>
    </lineage>
</organism>
<dbReference type="EMBL" id="JRES01000346">
    <property type="protein sequence ID" value="KNC32043.1"/>
    <property type="molecule type" value="Genomic_DNA"/>
</dbReference>
<gene>
    <name evidence="7" type="ORF">FF38_14543</name>
</gene>
<dbReference type="GO" id="GO:0003677">
    <property type="term" value="F:DNA binding"/>
    <property type="evidence" value="ECO:0007669"/>
    <property type="project" value="UniProtKB-UniRule"/>
</dbReference>
<evidence type="ECO:0000259" key="6">
    <source>
        <dbReference type="PROSITE" id="PS50950"/>
    </source>
</evidence>
<sequence>MSCLFPKCECKKHHSSVSNIHFFKIPTIPYIRKEWLKVCNIEDDDLPGEPLVCSLHFSRQDLKK</sequence>
<dbReference type="PROSITE" id="PS50950">
    <property type="entry name" value="ZF_THAP"/>
    <property type="match status" value="1"/>
</dbReference>
<evidence type="ECO:0000313" key="8">
    <source>
        <dbReference type="Proteomes" id="UP000037069"/>
    </source>
</evidence>
<keyword evidence="1" id="KW-0479">Metal-binding</keyword>
<dbReference type="Gene3D" id="6.20.210.20">
    <property type="entry name" value="THAP domain"/>
    <property type="match status" value="1"/>
</dbReference>
<accession>A0A0L0CI06</accession>